<dbReference type="EMBL" id="QWGB01000005">
    <property type="protein sequence ID" value="RIJ24028.1"/>
    <property type="molecule type" value="Genomic_DNA"/>
</dbReference>
<name>A0A399QYS4_9PROT</name>
<dbReference type="AlphaFoldDB" id="A0A399QYS4"/>
<dbReference type="OrthoDB" id="7623969at2"/>
<dbReference type="PROSITE" id="PS51257">
    <property type="entry name" value="PROKAR_LIPOPROTEIN"/>
    <property type="match status" value="1"/>
</dbReference>
<dbReference type="Proteomes" id="UP000265431">
    <property type="component" value="Unassembled WGS sequence"/>
</dbReference>
<keyword evidence="2" id="KW-1185">Reference proteome</keyword>
<dbReference type="RefSeq" id="WP_119379217.1">
    <property type="nucleotide sequence ID" value="NZ_QWGB01000005.1"/>
</dbReference>
<gene>
    <name evidence="1" type="ORF">D1224_07225</name>
</gene>
<evidence type="ECO:0000313" key="2">
    <source>
        <dbReference type="Proteomes" id="UP000265431"/>
    </source>
</evidence>
<evidence type="ECO:0000313" key="1">
    <source>
        <dbReference type="EMBL" id="RIJ24028.1"/>
    </source>
</evidence>
<accession>A0A399QYS4</accession>
<reference evidence="1 2" key="1">
    <citation type="submission" date="2018-08" db="EMBL/GenBank/DDBJ databases">
        <title>Henriciella mobilis sp. nov., isolated from seawater.</title>
        <authorList>
            <person name="Cheng H."/>
            <person name="Wu Y.-H."/>
            <person name="Xu X.-W."/>
            <person name="Guo L.-L."/>
        </authorList>
    </citation>
    <scope>NUCLEOTIDE SEQUENCE [LARGE SCALE GENOMIC DNA]</scope>
    <source>
        <strain evidence="1 2">CCUG66934</strain>
    </source>
</reference>
<sequence length="523" mass="55241">MKYLLCGVAAISILTACDQTGVETPEDISEITLRDGDAAEAPDVISAMMLTNSGDGMITYASKDVDGASATFSDISIQGMEGFTADSLVFEGLDMVDGQASFSRMSFSGLSVSDPEAADTTNMGVGEIELINPSPALSAWLASALGTGEPADFPAVEDISFDAWSISDVSGEFSDTDGEGTFAVSSLQLRDVDNQRAALAELTGVTFDIIGEDEMNFKGGIDSMSIAGSDLSFLSAIQQNAGDEDAMAAAVMSKMMQNPMEPGYDRFTLDNLTFEGEGMSFALPSMDAYVERNDDDQPVSYVVEPFSMTLDADADGGEVGAGLAQGFSMLGYDGIEIRGAGNSQYDPDADILTSEAADNYFELVDGARFSYGGEFIGYSAFNQQLAASMDMENLAEGGEPDPMVIQQALSALEIGNFEMRITDDGLVDRVFNVVATQQGQDPAQMRAQVAQMMGMAPLMAQQAGVDTAIATEIGTALSSFIQEPKTLTIMLDPEEPLSMESVAAMEDPSMLTKDYLGLSASNE</sequence>
<proteinExistence type="predicted"/>
<organism evidence="1 2">
    <name type="scientific">Henriciella barbarensis</name>
    <dbReference type="NCBI Taxonomy" id="86342"/>
    <lineage>
        <taxon>Bacteria</taxon>
        <taxon>Pseudomonadati</taxon>
        <taxon>Pseudomonadota</taxon>
        <taxon>Alphaproteobacteria</taxon>
        <taxon>Hyphomonadales</taxon>
        <taxon>Hyphomonadaceae</taxon>
        <taxon>Henriciella</taxon>
    </lineage>
</organism>
<evidence type="ECO:0008006" key="3">
    <source>
        <dbReference type="Google" id="ProtNLM"/>
    </source>
</evidence>
<protein>
    <recommendedName>
        <fullName evidence="3">DUF945 family protein</fullName>
    </recommendedName>
</protein>
<comment type="caution">
    <text evidence="1">The sequence shown here is derived from an EMBL/GenBank/DDBJ whole genome shotgun (WGS) entry which is preliminary data.</text>
</comment>